<dbReference type="InterPro" id="IPR050645">
    <property type="entry name" value="Histidine_acid_phosphatase"/>
</dbReference>
<evidence type="ECO:0000256" key="3">
    <source>
        <dbReference type="SAM" id="Phobius"/>
    </source>
</evidence>
<proteinExistence type="inferred from homology"/>
<evidence type="ECO:0000256" key="2">
    <source>
        <dbReference type="SAM" id="MobiDB-lite"/>
    </source>
</evidence>
<feature type="chain" id="PRO_5012076687" description="Histidine acid phosphatase" evidence="4">
    <location>
        <begin position="23"/>
        <end position="582"/>
    </location>
</feature>
<comment type="caution">
    <text evidence="5">The sequence shown here is derived from an EMBL/GenBank/DDBJ whole genome shotgun (WGS) entry which is preliminary data.</text>
</comment>
<protein>
    <recommendedName>
        <fullName evidence="7">Histidine acid phosphatase</fullName>
    </recommendedName>
</protein>
<feature type="signal peptide" evidence="4">
    <location>
        <begin position="1"/>
        <end position="22"/>
    </location>
</feature>
<dbReference type="Gene3D" id="3.40.50.1240">
    <property type="entry name" value="Phosphoglycerate mutase-like"/>
    <property type="match status" value="1"/>
</dbReference>
<dbReference type="InterPro" id="IPR000560">
    <property type="entry name" value="His_Pase_clade-2"/>
</dbReference>
<keyword evidence="3" id="KW-1133">Transmembrane helix</keyword>
<feature type="compositionally biased region" description="Polar residues" evidence="2">
    <location>
        <begin position="503"/>
        <end position="517"/>
    </location>
</feature>
<evidence type="ECO:0000256" key="4">
    <source>
        <dbReference type="SAM" id="SignalP"/>
    </source>
</evidence>
<sequence length="582" mass="63488">MFTKHNFLAIVLSIQAATQVTAQEYTETVWGLFAYTTYGDSTPNVMSEVTAKSLSEYGASQLEAAGSAFRERYIKTGGSANSTGSTVKDLHPFYLDSKDVNILTTTDQYVIASAQAFMQGLYPPLNQSSVQDSDSTPNGTFYSYPLGGYQYPKILTLGEADPQSVMVAGQEKCTMHQVAVSEYRDSSKAQEITQENAAFYTQLWNEVLSGDFDQSKATYLNAVEIADFLDYEILHNAQALEKITDYDLRRARWLADRYTYDTNGQSDAHSTIGLSNPIAGQTLASSILSAFANNIRTSGTQQKMTLLFGSDEPAVALASLLGLAKEQQSNFYSRPVRGGSLIFELYSFETDEIYPSYPGSDNLFVRFYLHNGTDSSDFVSYPLFGNGPSKLSTGYSDFQSEIETFAMQSVGEWCTRCNADTIFCAGLTSGNDSSNQKKQMSPVVAGVIGAFVTLGIGALIAMVGLLFNGIRKRQSHKASIGGFKGNDKNASDADLTFRRPIWGSTSKPTNVGSNEDPSTGGIVVHGHERLGSWEMGQQGKETEGVISPTHDGAPHISPFDDENEDEWRIHSGLTPVKVRESV</sequence>
<organism evidence="5 6">
    <name type="scientific">Penicillium steckii</name>
    <dbReference type="NCBI Taxonomy" id="303698"/>
    <lineage>
        <taxon>Eukaryota</taxon>
        <taxon>Fungi</taxon>
        <taxon>Dikarya</taxon>
        <taxon>Ascomycota</taxon>
        <taxon>Pezizomycotina</taxon>
        <taxon>Eurotiomycetes</taxon>
        <taxon>Eurotiomycetidae</taxon>
        <taxon>Eurotiales</taxon>
        <taxon>Aspergillaceae</taxon>
        <taxon>Penicillium</taxon>
    </lineage>
</organism>
<gene>
    <name evidence="5" type="ORF">PENSTE_c004G06563</name>
</gene>
<accession>A0A1V6TPG9</accession>
<feature type="transmembrane region" description="Helical" evidence="3">
    <location>
        <begin position="443"/>
        <end position="467"/>
    </location>
</feature>
<feature type="region of interest" description="Disordered" evidence="2">
    <location>
        <begin position="498"/>
        <end position="524"/>
    </location>
</feature>
<keyword evidence="3" id="KW-0812">Transmembrane</keyword>
<evidence type="ECO:0000313" key="5">
    <source>
        <dbReference type="EMBL" id="OQE27884.1"/>
    </source>
</evidence>
<feature type="region of interest" description="Disordered" evidence="2">
    <location>
        <begin position="542"/>
        <end position="571"/>
    </location>
</feature>
<evidence type="ECO:0000256" key="1">
    <source>
        <dbReference type="ARBA" id="ARBA00005375"/>
    </source>
</evidence>
<keyword evidence="6" id="KW-1185">Reference proteome</keyword>
<keyword evidence="3" id="KW-0472">Membrane</keyword>
<dbReference type="InterPro" id="IPR029033">
    <property type="entry name" value="His_PPase_superfam"/>
</dbReference>
<evidence type="ECO:0000313" key="6">
    <source>
        <dbReference type="Proteomes" id="UP000191285"/>
    </source>
</evidence>
<comment type="similarity">
    <text evidence="1">Belongs to the histidine acid phosphatase family.</text>
</comment>
<dbReference type="Pfam" id="PF00328">
    <property type="entry name" value="His_Phos_2"/>
    <property type="match status" value="1"/>
</dbReference>
<evidence type="ECO:0008006" key="7">
    <source>
        <dbReference type="Google" id="ProtNLM"/>
    </source>
</evidence>
<dbReference type="EMBL" id="MLKD01000004">
    <property type="protein sequence ID" value="OQE27884.1"/>
    <property type="molecule type" value="Genomic_DNA"/>
</dbReference>
<dbReference type="PANTHER" id="PTHR11567">
    <property type="entry name" value="ACID PHOSPHATASE-RELATED"/>
    <property type="match status" value="1"/>
</dbReference>
<dbReference type="OrthoDB" id="258392at2759"/>
<dbReference type="AlphaFoldDB" id="A0A1V6TPG9"/>
<dbReference type="STRING" id="303698.A0A1V6TPG9"/>
<dbReference type="PANTHER" id="PTHR11567:SF127">
    <property type="entry name" value="HISTIDINE ACID PHOSPHATASE"/>
    <property type="match status" value="1"/>
</dbReference>
<dbReference type="Proteomes" id="UP000191285">
    <property type="component" value="Unassembled WGS sequence"/>
</dbReference>
<dbReference type="SUPFAM" id="SSF53254">
    <property type="entry name" value="Phosphoglycerate mutase-like"/>
    <property type="match status" value="1"/>
</dbReference>
<keyword evidence="4" id="KW-0732">Signal</keyword>
<name>A0A1V6TPG9_9EURO</name>
<reference evidence="6" key="1">
    <citation type="journal article" date="2017" name="Nat. Microbiol.">
        <title>Global analysis of biosynthetic gene clusters reveals vast potential of secondary metabolite production in Penicillium species.</title>
        <authorList>
            <person name="Nielsen J.C."/>
            <person name="Grijseels S."/>
            <person name="Prigent S."/>
            <person name="Ji B."/>
            <person name="Dainat J."/>
            <person name="Nielsen K.F."/>
            <person name="Frisvad J.C."/>
            <person name="Workman M."/>
            <person name="Nielsen J."/>
        </authorList>
    </citation>
    <scope>NUCLEOTIDE SEQUENCE [LARGE SCALE GENOMIC DNA]</scope>
    <source>
        <strain evidence="6">IBT 24891</strain>
    </source>
</reference>
<dbReference type="GO" id="GO:0016791">
    <property type="term" value="F:phosphatase activity"/>
    <property type="evidence" value="ECO:0007669"/>
    <property type="project" value="TreeGrafter"/>
</dbReference>